<comment type="caution">
    <text evidence="2">The sequence shown here is derived from an EMBL/GenBank/DDBJ whole genome shotgun (WGS) entry which is preliminary data.</text>
</comment>
<keyword evidence="3" id="KW-1185">Reference proteome</keyword>
<dbReference type="Proteomes" id="UP000542210">
    <property type="component" value="Unassembled WGS sequence"/>
</dbReference>
<name>A0A7W7DI44_9ACTN</name>
<dbReference type="AlphaFoldDB" id="A0A7W7DI44"/>
<evidence type="ECO:0000256" key="1">
    <source>
        <dbReference type="SAM" id="MobiDB-lite"/>
    </source>
</evidence>
<evidence type="ECO:0000313" key="2">
    <source>
        <dbReference type="EMBL" id="MBB4705753.1"/>
    </source>
</evidence>
<dbReference type="EMBL" id="JACHND010000001">
    <property type="protein sequence ID" value="MBB4705753.1"/>
    <property type="molecule type" value="Genomic_DNA"/>
</dbReference>
<reference evidence="2 3" key="1">
    <citation type="submission" date="2020-08" db="EMBL/GenBank/DDBJ databases">
        <title>Sequencing the genomes of 1000 actinobacteria strains.</title>
        <authorList>
            <person name="Klenk H.-P."/>
        </authorList>
    </citation>
    <scope>NUCLEOTIDE SEQUENCE [LARGE SCALE GENOMIC DNA]</scope>
    <source>
        <strain evidence="2 3">DSM 45784</strain>
    </source>
</reference>
<feature type="compositionally biased region" description="Acidic residues" evidence="1">
    <location>
        <begin position="387"/>
        <end position="400"/>
    </location>
</feature>
<accession>A0A7W7DI44</accession>
<feature type="region of interest" description="Disordered" evidence="1">
    <location>
        <begin position="387"/>
        <end position="409"/>
    </location>
</feature>
<dbReference type="RefSeq" id="WP_184887681.1">
    <property type="nucleotide sequence ID" value="NZ_BOOV01000003.1"/>
</dbReference>
<sequence length="532" mass="58919">MDELFDLAGGTAVSRSTTSAELSVFDRTFPARVAVLMRSRPIMEAIVAANRQDWPAATYDVTTFALAAIDLVIAQQGFAEEATYDDLVDGLTTLARRTAPERPASEHRRVGAYTVDALLNRGEREAPFTYRISDFTNEAKNHQRRQVQFRLLIEREDPARGEVVLNATRDAINALVGGLEFDVEDEQVANEVLLERQLAKGAFDAAERAAVRARLLSVSLAKDLHELIKNTRRDLRAVIQEWATAVPQRLSTAREHIAGRMEAEHRLLAKVRESLESDDQQVTMAAARIAALLTECSRRHDALHRQVIAARSVFLEEQDRQTFRPPAMGYLPDISGEILTPLLGMDSETALVVTDRWLSDVTGPRPPRLPRLYRLVYDLWAVRDSTDDDRDLDDDDEAGDPDPPTIGPDIMDAARRVVVRTGLPARLSALLADALTDPGLDSGTDRQRAAEILALAALWCFAPEQTDTEHTTSVDLTTRILGPRAVADADGLKLNLPGWDGDDLIIVPHPDALETAHPQPVTDHPWMPSETR</sequence>
<protein>
    <submittedName>
        <fullName evidence="2">Uncharacterized protein</fullName>
    </submittedName>
</protein>
<organism evidence="2 3">
    <name type="scientific">Sphaerisporangium siamense</name>
    <dbReference type="NCBI Taxonomy" id="795645"/>
    <lineage>
        <taxon>Bacteria</taxon>
        <taxon>Bacillati</taxon>
        <taxon>Actinomycetota</taxon>
        <taxon>Actinomycetes</taxon>
        <taxon>Streptosporangiales</taxon>
        <taxon>Streptosporangiaceae</taxon>
        <taxon>Sphaerisporangium</taxon>
    </lineage>
</organism>
<proteinExistence type="predicted"/>
<gene>
    <name evidence="2" type="ORF">BJ982_007297</name>
</gene>
<evidence type="ECO:0000313" key="3">
    <source>
        <dbReference type="Proteomes" id="UP000542210"/>
    </source>
</evidence>